<keyword evidence="4" id="KW-1185">Reference proteome</keyword>
<dbReference type="Pfam" id="PF13561">
    <property type="entry name" value="adh_short_C2"/>
    <property type="match status" value="1"/>
</dbReference>
<dbReference type="RefSeq" id="WP_135346983.1">
    <property type="nucleotide sequence ID" value="NZ_SRJD01000001.1"/>
</dbReference>
<comment type="similarity">
    <text evidence="1">Belongs to the short-chain dehydrogenases/reductases (SDR) family.</text>
</comment>
<proteinExistence type="inferred from homology"/>
<dbReference type="PANTHER" id="PTHR42879">
    <property type="entry name" value="3-OXOACYL-(ACYL-CARRIER-PROTEIN) REDUCTASE"/>
    <property type="match status" value="1"/>
</dbReference>
<sequence>MKNALITGASGAIGQATARKLAEVGYSLYLHYNTGKKKAGDLSDELSDLYPKQTFTCVQADLAQKDGTEKLLGSLTGSVEEVVYNCGKSQVGLFQDVSETTVQEFVQLQLTSPFRLIQKLIQPMIRMKKGKIIFVSSIWGLTGASTEVLYSMVKGGQNTFVKALAKEVAPSGITVNAVAPGAVDTPMMDEFSREDAELVKEEIPMGRFARPEEIASLIRFLMSQEADYISGQIISANGAWFC</sequence>
<dbReference type="InterPro" id="IPR002347">
    <property type="entry name" value="SDR_fam"/>
</dbReference>
<comment type="caution">
    <text evidence="3">The sequence shown here is derived from an EMBL/GenBank/DDBJ whole genome shotgun (WGS) entry which is preliminary data.</text>
</comment>
<name>A0A4Z0GUV8_9BACL</name>
<dbReference type="FunFam" id="3.40.50.720:FF:000173">
    <property type="entry name" value="3-oxoacyl-[acyl-carrier protein] reductase"/>
    <property type="match status" value="1"/>
</dbReference>
<dbReference type="AlphaFoldDB" id="A0A4Z0GUV8"/>
<dbReference type="InterPro" id="IPR050259">
    <property type="entry name" value="SDR"/>
</dbReference>
<evidence type="ECO:0000313" key="4">
    <source>
        <dbReference type="Proteomes" id="UP000298347"/>
    </source>
</evidence>
<dbReference type="EMBL" id="SRJD01000001">
    <property type="protein sequence ID" value="TGB00337.1"/>
    <property type="molecule type" value="Genomic_DNA"/>
</dbReference>
<dbReference type="OrthoDB" id="9803333at2"/>
<accession>A0A4Z0GUV8</accession>
<dbReference type="PANTHER" id="PTHR42879:SF2">
    <property type="entry name" value="3-OXOACYL-[ACYL-CARRIER-PROTEIN] REDUCTASE FABG"/>
    <property type="match status" value="1"/>
</dbReference>
<dbReference type="SUPFAM" id="SSF51735">
    <property type="entry name" value="NAD(P)-binding Rossmann-fold domains"/>
    <property type="match status" value="1"/>
</dbReference>
<gene>
    <name evidence="3" type="ORF">E4665_01280</name>
</gene>
<evidence type="ECO:0000256" key="1">
    <source>
        <dbReference type="ARBA" id="ARBA00006484"/>
    </source>
</evidence>
<dbReference type="Proteomes" id="UP000298347">
    <property type="component" value="Unassembled WGS sequence"/>
</dbReference>
<evidence type="ECO:0000313" key="3">
    <source>
        <dbReference type="EMBL" id="TGB00337.1"/>
    </source>
</evidence>
<evidence type="ECO:0000256" key="2">
    <source>
        <dbReference type="ARBA" id="ARBA00023002"/>
    </source>
</evidence>
<dbReference type="PRINTS" id="PR00081">
    <property type="entry name" value="GDHRDH"/>
</dbReference>
<dbReference type="Gene3D" id="3.40.50.720">
    <property type="entry name" value="NAD(P)-binding Rossmann-like Domain"/>
    <property type="match status" value="1"/>
</dbReference>
<protein>
    <submittedName>
        <fullName evidence="3">SDR family oxidoreductase</fullName>
    </submittedName>
</protein>
<dbReference type="GO" id="GO:0016491">
    <property type="term" value="F:oxidoreductase activity"/>
    <property type="evidence" value="ECO:0007669"/>
    <property type="project" value="UniProtKB-KW"/>
</dbReference>
<organism evidence="3 4">
    <name type="scientific">Sporolactobacillus shoreae</name>
    <dbReference type="NCBI Taxonomy" id="1465501"/>
    <lineage>
        <taxon>Bacteria</taxon>
        <taxon>Bacillati</taxon>
        <taxon>Bacillota</taxon>
        <taxon>Bacilli</taxon>
        <taxon>Bacillales</taxon>
        <taxon>Sporolactobacillaceae</taxon>
        <taxon>Sporolactobacillus</taxon>
    </lineage>
</organism>
<keyword evidence="2" id="KW-0560">Oxidoreductase</keyword>
<dbReference type="NCBIfam" id="NF047420">
    <property type="entry name" value="EF_P_mod_YmfI"/>
    <property type="match status" value="1"/>
</dbReference>
<reference evidence="3 4" key="1">
    <citation type="journal article" date="2015" name="Int. J. Syst. Evol. Microbiol.">
        <title>Sporolactobacillus shoreae sp. nov. and Sporolactobacillus spathodeae sp. nov., two spore-forming lactic acid bacteria isolated from tree barks in Thailand.</title>
        <authorList>
            <person name="Thamacharoensuk T."/>
            <person name="Kitahara M."/>
            <person name="Ohkuma M."/>
            <person name="Thongchul N."/>
            <person name="Tanasupawat S."/>
        </authorList>
    </citation>
    <scope>NUCLEOTIDE SEQUENCE [LARGE SCALE GENOMIC DNA]</scope>
    <source>
        <strain evidence="3 4">BK92</strain>
    </source>
</reference>
<dbReference type="InterPro" id="IPR036291">
    <property type="entry name" value="NAD(P)-bd_dom_sf"/>
</dbReference>